<organism evidence="2 3">
    <name type="scientific">Alkalilimnicola ehrlichii</name>
    <dbReference type="NCBI Taxonomy" id="351052"/>
    <lineage>
        <taxon>Bacteria</taxon>
        <taxon>Pseudomonadati</taxon>
        <taxon>Pseudomonadota</taxon>
        <taxon>Gammaproteobacteria</taxon>
        <taxon>Chromatiales</taxon>
        <taxon>Ectothiorhodospiraceae</taxon>
        <taxon>Alkalilimnicola</taxon>
    </lineage>
</organism>
<dbReference type="AlphaFoldDB" id="A0A3E0WIQ6"/>
<accession>A0A3E0WIQ6</accession>
<dbReference type="EMBL" id="NFZW01000034">
    <property type="protein sequence ID" value="RFA32103.1"/>
    <property type="molecule type" value="Genomic_DNA"/>
</dbReference>
<evidence type="ECO:0000313" key="3">
    <source>
        <dbReference type="Proteomes" id="UP000256763"/>
    </source>
</evidence>
<sequence>MILIASSRREETKRDRKARLGLDGTAITLGMISSLTKEKGHRFALEALRALVSEPLQIQLLIVGDGPESDGLRNEVQHAGLAENVIFTGSRQDIPQLLQAIDIFLLPSLKEGLPMALLEAMASGLAVVGSSVGDVGTTIEQDRSGLLVPPGDSDALRQAIKRLVLGPDLRARFGLNARRRVERHFSAEAMTQAYCELYSRYLPIVENVADASL</sequence>
<dbReference type="Gene3D" id="3.40.50.2000">
    <property type="entry name" value="Glycogen Phosphorylase B"/>
    <property type="match status" value="2"/>
</dbReference>
<evidence type="ECO:0000259" key="1">
    <source>
        <dbReference type="Pfam" id="PF00534"/>
    </source>
</evidence>
<dbReference type="SUPFAM" id="SSF53756">
    <property type="entry name" value="UDP-Glycosyltransferase/glycogen phosphorylase"/>
    <property type="match status" value="1"/>
</dbReference>
<gene>
    <name evidence="2" type="ORF">CAL65_20425</name>
</gene>
<dbReference type="PANTHER" id="PTHR12526:SF631">
    <property type="entry name" value="BLL6306 PROTEIN"/>
    <property type="match status" value="1"/>
</dbReference>
<dbReference type="InterPro" id="IPR001296">
    <property type="entry name" value="Glyco_trans_1"/>
</dbReference>
<dbReference type="PANTHER" id="PTHR12526">
    <property type="entry name" value="GLYCOSYLTRANSFERASE"/>
    <property type="match status" value="1"/>
</dbReference>
<dbReference type="GO" id="GO:0016757">
    <property type="term" value="F:glycosyltransferase activity"/>
    <property type="evidence" value="ECO:0007669"/>
    <property type="project" value="InterPro"/>
</dbReference>
<proteinExistence type="predicted"/>
<name>A0A3E0WIQ6_9GAMM</name>
<evidence type="ECO:0000313" key="2">
    <source>
        <dbReference type="EMBL" id="RFA32103.1"/>
    </source>
</evidence>
<keyword evidence="3" id="KW-1185">Reference proteome</keyword>
<protein>
    <recommendedName>
        <fullName evidence="1">Glycosyl transferase family 1 domain-containing protein</fullName>
    </recommendedName>
</protein>
<dbReference type="Pfam" id="PF00534">
    <property type="entry name" value="Glycos_transf_1"/>
    <property type="match status" value="1"/>
</dbReference>
<reference evidence="3" key="1">
    <citation type="submission" date="2017-05" db="EMBL/GenBank/DDBJ databases">
        <authorList>
            <person name="Sharma S."/>
            <person name="Sidhu C."/>
            <person name="Pinnaka A.K."/>
        </authorList>
    </citation>
    <scope>NUCLEOTIDE SEQUENCE [LARGE SCALE GENOMIC DNA]</scope>
    <source>
        <strain evidence="3">AK93</strain>
    </source>
</reference>
<dbReference type="GO" id="GO:1901135">
    <property type="term" value="P:carbohydrate derivative metabolic process"/>
    <property type="evidence" value="ECO:0007669"/>
    <property type="project" value="UniProtKB-ARBA"/>
</dbReference>
<feature type="domain" description="Glycosyl transferase family 1" evidence="1">
    <location>
        <begin position="15"/>
        <end position="180"/>
    </location>
</feature>
<dbReference type="Proteomes" id="UP000256763">
    <property type="component" value="Unassembled WGS sequence"/>
</dbReference>
<dbReference type="RefSeq" id="WP_116348502.1">
    <property type="nucleotide sequence ID" value="NZ_NFZW01000034.1"/>
</dbReference>
<comment type="caution">
    <text evidence="2">The sequence shown here is derived from an EMBL/GenBank/DDBJ whole genome shotgun (WGS) entry which is preliminary data.</text>
</comment>